<sequence length="221" mass="23632">MSTAYLTVDDAPSADLPAKTAMLAARGVPALFFCEGRRLADRPEHARDAVEQGFHLGNHTYSHRRASALSPEAFAAEVDRTEALLDDVYDAAAVTRPARLFRFPYGDRGGDDRDRLRAALADRGFVAPAPSVVGTDDGRADGRDAGGGRDWGWTVDVEDWTAADGADLVERVADAGDRLRRPQADVLLFHDAGNTPAATAAFVAALREQGVEFGDPLGLVE</sequence>
<dbReference type="InterPro" id="IPR050248">
    <property type="entry name" value="Polysacc_deacetylase_ArnD"/>
</dbReference>
<dbReference type="InterPro" id="IPR011330">
    <property type="entry name" value="Glyco_hydro/deAcase_b/a-brl"/>
</dbReference>
<dbReference type="Proteomes" id="UP001596461">
    <property type="component" value="Unassembled WGS sequence"/>
</dbReference>
<keyword evidence="3" id="KW-1185">Reference proteome</keyword>
<accession>A0ABD5W9T9</accession>
<comment type="caution">
    <text evidence="2">The sequence shown here is derived from an EMBL/GenBank/DDBJ whole genome shotgun (WGS) entry which is preliminary data.</text>
</comment>
<reference evidence="2 3" key="1">
    <citation type="journal article" date="2019" name="Int. J. Syst. Evol. Microbiol.">
        <title>The Global Catalogue of Microorganisms (GCM) 10K type strain sequencing project: providing services to taxonomists for standard genome sequencing and annotation.</title>
        <authorList>
            <consortium name="The Broad Institute Genomics Platform"/>
            <consortium name="The Broad Institute Genome Sequencing Center for Infectious Disease"/>
            <person name="Wu L."/>
            <person name="Ma J."/>
        </authorList>
    </citation>
    <scope>NUCLEOTIDE SEQUENCE [LARGE SCALE GENOMIC DNA]</scope>
    <source>
        <strain evidence="2 3">DT31</strain>
    </source>
</reference>
<gene>
    <name evidence="2" type="ORF">ACFQL9_03470</name>
</gene>
<dbReference type="GO" id="GO:0016787">
    <property type="term" value="F:hydrolase activity"/>
    <property type="evidence" value="ECO:0007669"/>
    <property type="project" value="UniProtKB-KW"/>
</dbReference>
<evidence type="ECO:0000313" key="2">
    <source>
        <dbReference type="EMBL" id="MFC7068689.1"/>
    </source>
</evidence>
<keyword evidence="2" id="KW-0378">Hydrolase</keyword>
<feature type="domain" description="NodB homology" evidence="1">
    <location>
        <begin position="2"/>
        <end position="214"/>
    </location>
</feature>
<dbReference type="PANTHER" id="PTHR10587">
    <property type="entry name" value="GLYCOSYL TRANSFERASE-RELATED"/>
    <property type="match status" value="1"/>
</dbReference>
<proteinExistence type="predicted"/>
<dbReference type="Pfam" id="PF01522">
    <property type="entry name" value="Polysacc_deac_1"/>
    <property type="match status" value="1"/>
</dbReference>
<protein>
    <submittedName>
        <fullName evidence="2">Polysaccharide deacetylase family protein</fullName>
        <ecNumber evidence="2">3.-.-.-</ecNumber>
    </submittedName>
</protein>
<name>A0ABD5W9T9_9EURY</name>
<dbReference type="CDD" id="cd10917">
    <property type="entry name" value="CE4_NodB_like_6s_7s"/>
    <property type="match status" value="1"/>
</dbReference>
<organism evidence="2 3">
    <name type="scientific">Halobaculum lipolyticum</name>
    <dbReference type="NCBI Taxonomy" id="3032001"/>
    <lineage>
        <taxon>Archaea</taxon>
        <taxon>Methanobacteriati</taxon>
        <taxon>Methanobacteriota</taxon>
        <taxon>Stenosarchaea group</taxon>
        <taxon>Halobacteria</taxon>
        <taxon>Halobacteriales</taxon>
        <taxon>Haloferacaceae</taxon>
        <taxon>Halobaculum</taxon>
    </lineage>
</organism>
<dbReference type="RefSeq" id="WP_390209966.1">
    <property type="nucleotide sequence ID" value="NZ_JBHTAH010000002.1"/>
</dbReference>
<dbReference type="PROSITE" id="PS51677">
    <property type="entry name" value="NODB"/>
    <property type="match status" value="1"/>
</dbReference>
<dbReference type="EMBL" id="JBHTAH010000002">
    <property type="protein sequence ID" value="MFC7068689.1"/>
    <property type="molecule type" value="Genomic_DNA"/>
</dbReference>
<dbReference type="EC" id="3.-.-.-" evidence="2"/>
<evidence type="ECO:0000313" key="3">
    <source>
        <dbReference type="Proteomes" id="UP001596461"/>
    </source>
</evidence>
<evidence type="ECO:0000259" key="1">
    <source>
        <dbReference type="PROSITE" id="PS51677"/>
    </source>
</evidence>
<dbReference type="InterPro" id="IPR002509">
    <property type="entry name" value="NODB_dom"/>
</dbReference>
<dbReference type="AlphaFoldDB" id="A0ABD5W9T9"/>
<dbReference type="SUPFAM" id="SSF88713">
    <property type="entry name" value="Glycoside hydrolase/deacetylase"/>
    <property type="match status" value="1"/>
</dbReference>
<dbReference type="Gene3D" id="3.20.20.370">
    <property type="entry name" value="Glycoside hydrolase/deacetylase"/>
    <property type="match status" value="1"/>
</dbReference>